<proteinExistence type="predicted"/>
<reference evidence="3" key="1">
    <citation type="journal article" date="2014" name="Int. J. Syst. Evol. Microbiol.">
        <title>Complete genome sequence of Corynebacterium casei LMG S-19264T (=DSM 44701T), isolated from a smear-ripened cheese.</title>
        <authorList>
            <consortium name="US DOE Joint Genome Institute (JGI-PGF)"/>
            <person name="Walter F."/>
            <person name="Albersmeier A."/>
            <person name="Kalinowski J."/>
            <person name="Ruckert C."/>
        </authorList>
    </citation>
    <scope>NUCLEOTIDE SEQUENCE</scope>
    <source>
        <strain evidence="3">JCM 3313</strain>
    </source>
</reference>
<protein>
    <submittedName>
        <fullName evidence="3">Uncharacterized protein</fullName>
    </submittedName>
</protein>
<feature type="transmembrane region" description="Helical" evidence="1">
    <location>
        <begin position="75"/>
        <end position="95"/>
    </location>
</feature>
<feature type="signal peptide" evidence="2">
    <location>
        <begin position="1"/>
        <end position="22"/>
    </location>
</feature>
<feature type="chain" id="PRO_5038403338" evidence="2">
    <location>
        <begin position="23"/>
        <end position="143"/>
    </location>
</feature>
<keyword evidence="1" id="KW-0812">Transmembrane</keyword>
<name>A0A918AKW5_9PSEU</name>
<keyword evidence="2" id="KW-0732">Signal</keyword>
<organism evidence="3 4">
    <name type="scientific">Saccharothrix coeruleofusca</name>
    <dbReference type="NCBI Taxonomy" id="33919"/>
    <lineage>
        <taxon>Bacteria</taxon>
        <taxon>Bacillati</taxon>
        <taxon>Actinomycetota</taxon>
        <taxon>Actinomycetes</taxon>
        <taxon>Pseudonocardiales</taxon>
        <taxon>Pseudonocardiaceae</taxon>
        <taxon>Saccharothrix</taxon>
    </lineage>
</organism>
<sequence length="143" mass="14884">MRVAKLVIAAVALITAVGAVLADVVIPASAAQHAFNDNWPPHARFHDVQYVAMSVLLGAIGLALALGRGATRARVLWAAAVVSTPWLGMFVAALFPGTAVNDPEFADRTASVLGLHAQLFLALVLVALLGVACGLVLRDRSPR</sequence>
<keyword evidence="4" id="KW-1185">Reference proteome</keyword>
<keyword evidence="1" id="KW-0472">Membrane</keyword>
<dbReference type="RefSeq" id="WP_189223174.1">
    <property type="nucleotide sequence ID" value="NZ_BMRG01000003.1"/>
</dbReference>
<dbReference type="EMBL" id="BMRG01000003">
    <property type="protein sequence ID" value="GGP50209.1"/>
    <property type="molecule type" value="Genomic_DNA"/>
</dbReference>
<accession>A0A918AKW5</accession>
<dbReference type="Proteomes" id="UP000639606">
    <property type="component" value="Unassembled WGS sequence"/>
</dbReference>
<evidence type="ECO:0000313" key="3">
    <source>
        <dbReference type="EMBL" id="GGP50209.1"/>
    </source>
</evidence>
<evidence type="ECO:0000256" key="1">
    <source>
        <dbReference type="SAM" id="Phobius"/>
    </source>
</evidence>
<reference evidence="3" key="2">
    <citation type="submission" date="2020-09" db="EMBL/GenBank/DDBJ databases">
        <authorList>
            <person name="Sun Q."/>
            <person name="Ohkuma M."/>
        </authorList>
    </citation>
    <scope>NUCLEOTIDE SEQUENCE</scope>
    <source>
        <strain evidence="3">JCM 3313</strain>
    </source>
</reference>
<comment type="caution">
    <text evidence="3">The sequence shown here is derived from an EMBL/GenBank/DDBJ whole genome shotgun (WGS) entry which is preliminary data.</text>
</comment>
<dbReference type="AlphaFoldDB" id="A0A918AKW5"/>
<evidence type="ECO:0000256" key="2">
    <source>
        <dbReference type="SAM" id="SignalP"/>
    </source>
</evidence>
<keyword evidence="1" id="KW-1133">Transmembrane helix</keyword>
<gene>
    <name evidence="3" type="ORF">GCM10010185_23000</name>
</gene>
<feature type="transmembrane region" description="Helical" evidence="1">
    <location>
        <begin position="115"/>
        <end position="137"/>
    </location>
</feature>
<feature type="transmembrane region" description="Helical" evidence="1">
    <location>
        <begin position="48"/>
        <end position="66"/>
    </location>
</feature>
<evidence type="ECO:0000313" key="4">
    <source>
        <dbReference type="Proteomes" id="UP000639606"/>
    </source>
</evidence>